<protein>
    <submittedName>
        <fullName evidence="6">CSON010332 protein</fullName>
    </submittedName>
</protein>
<dbReference type="AlphaFoldDB" id="A0A336M6W4"/>
<dbReference type="PANTHER" id="PTHR11552:SF186">
    <property type="entry name" value="GLUCOSE-METHANOL-CHOLINE OXIDOREDUCTASE N-TERMINAL DOMAIN-CONTAINING PROTEIN"/>
    <property type="match status" value="1"/>
</dbReference>
<dbReference type="Gene3D" id="3.50.50.60">
    <property type="entry name" value="FAD/NAD(P)-binding domain"/>
    <property type="match status" value="1"/>
</dbReference>
<keyword evidence="2 3" id="KW-0274">FAD</keyword>
<evidence type="ECO:0000259" key="4">
    <source>
        <dbReference type="PROSITE" id="PS00623"/>
    </source>
</evidence>
<organism evidence="6">
    <name type="scientific">Culicoides sonorensis</name>
    <name type="common">Biting midge</name>
    <dbReference type="NCBI Taxonomy" id="179676"/>
    <lineage>
        <taxon>Eukaryota</taxon>
        <taxon>Metazoa</taxon>
        <taxon>Ecdysozoa</taxon>
        <taxon>Arthropoda</taxon>
        <taxon>Hexapoda</taxon>
        <taxon>Insecta</taxon>
        <taxon>Pterygota</taxon>
        <taxon>Neoptera</taxon>
        <taxon>Endopterygota</taxon>
        <taxon>Diptera</taxon>
        <taxon>Nematocera</taxon>
        <taxon>Chironomoidea</taxon>
        <taxon>Ceratopogonidae</taxon>
        <taxon>Ceratopogoninae</taxon>
        <taxon>Culicoides</taxon>
        <taxon>Monoculicoides</taxon>
    </lineage>
</organism>
<sequence length="633" mass="71801">MVTISGVFTSMRIACSYGTGLILLVLLDSAIWMQRPDIVDWNNRVQDIPTHFLYDIYDFIVIGGGSAGATIAARLSEIENWNVLLLEAGPDESYLSEVPMIFPTLQQSKLDWKFKTEKSDRYCLAMNDGQCNWPRGKVLGGSSVLNAMLYIRGNKHDYDHWEKLGNPGWGWKHVLHYFKKLENMRDPEFRLSDMHNTNGPMSVERFKFNSPLAKVFLDAAAEMHYLNPYNEMNGKQQTGFSKPHGTIRDGLRCSTAKAYLRPAAHRKNLHVALNAFVEKILIDKDTKRAFGCLFKKDNKKYVVFASKEVILSAGAIQSPQLLKLSGVGPQEELLKHKIDVIFHSPGVGENLQDHVAAGGNTYLIKNPVSNNTLSFIAPKVLQVDSVREFVFNKTGPLYALPFCEVMAYISTKYINYKTDWPDIQIFFASLSDNSDGGMFGRRAAGMSVDYYSNTYENIVYKDSFMAVPLLMRPKSRGRILLKSRDPEDHPIIYANYFEDRLDIATLVEGSKFIYNFSQTNTMKYLGATFNPNTPPKCRQFEQFTDDFFECLARHYSQTIYHPVGTCKMGPKHDSMAVVDPRLRVYGIKNLRVVDASIMPTIVSGNTNVPCIMIAEKTADMIKEDHIRQHLLRS</sequence>
<dbReference type="PROSITE" id="PS00624">
    <property type="entry name" value="GMC_OXRED_2"/>
    <property type="match status" value="1"/>
</dbReference>
<gene>
    <name evidence="6" type="primary">CSON010332</name>
</gene>
<name>A0A336M6W4_CULSO</name>
<dbReference type="InterPro" id="IPR012132">
    <property type="entry name" value="GMC_OxRdtase"/>
</dbReference>
<dbReference type="SUPFAM" id="SSF54373">
    <property type="entry name" value="FAD-linked reductases, C-terminal domain"/>
    <property type="match status" value="1"/>
</dbReference>
<dbReference type="GO" id="GO:0016614">
    <property type="term" value="F:oxidoreductase activity, acting on CH-OH group of donors"/>
    <property type="evidence" value="ECO:0007669"/>
    <property type="project" value="InterPro"/>
</dbReference>
<dbReference type="OMA" id="FVTMWRF"/>
<dbReference type="PROSITE" id="PS00623">
    <property type="entry name" value="GMC_OXRED_1"/>
    <property type="match status" value="1"/>
</dbReference>
<comment type="similarity">
    <text evidence="1 3">Belongs to the GMC oxidoreductase family.</text>
</comment>
<dbReference type="Pfam" id="PF00732">
    <property type="entry name" value="GMC_oxred_N"/>
    <property type="match status" value="1"/>
</dbReference>
<accession>A0A336M6W4</accession>
<reference evidence="6" key="1">
    <citation type="submission" date="2018-07" db="EMBL/GenBank/DDBJ databases">
        <authorList>
            <person name="Quirk P.G."/>
            <person name="Krulwich T.A."/>
        </authorList>
    </citation>
    <scope>NUCLEOTIDE SEQUENCE</scope>
</reference>
<comment type="cofactor">
    <cofactor evidence="2">
        <name>FAD</name>
        <dbReference type="ChEBI" id="CHEBI:57692"/>
    </cofactor>
</comment>
<evidence type="ECO:0000256" key="1">
    <source>
        <dbReference type="ARBA" id="ARBA00010790"/>
    </source>
</evidence>
<evidence type="ECO:0000256" key="3">
    <source>
        <dbReference type="RuleBase" id="RU003968"/>
    </source>
</evidence>
<dbReference type="InterPro" id="IPR000172">
    <property type="entry name" value="GMC_OxRdtase_N"/>
</dbReference>
<dbReference type="PIRSF" id="PIRSF000137">
    <property type="entry name" value="Alcohol_oxidase"/>
    <property type="match status" value="1"/>
</dbReference>
<dbReference type="InterPro" id="IPR036188">
    <property type="entry name" value="FAD/NAD-bd_sf"/>
</dbReference>
<feature type="domain" description="Glucose-methanol-choline oxidoreductase N-terminal" evidence="5">
    <location>
        <begin position="314"/>
        <end position="328"/>
    </location>
</feature>
<dbReference type="GO" id="GO:0050660">
    <property type="term" value="F:flavin adenine dinucleotide binding"/>
    <property type="evidence" value="ECO:0007669"/>
    <property type="project" value="InterPro"/>
</dbReference>
<dbReference type="PANTHER" id="PTHR11552">
    <property type="entry name" value="GLUCOSE-METHANOL-CHOLINE GMC OXIDOREDUCTASE"/>
    <property type="match status" value="1"/>
</dbReference>
<evidence type="ECO:0000259" key="5">
    <source>
        <dbReference type="PROSITE" id="PS00624"/>
    </source>
</evidence>
<feature type="binding site" evidence="2">
    <location>
        <position position="277"/>
    </location>
    <ligand>
        <name>FAD</name>
        <dbReference type="ChEBI" id="CHEBI:57692"/>
    </ligand>
</feature>
<evidence type="ECO:0000313" key="6">
    <source>
        <dbReference type="EMBL" id="SSX24127.1"/>
    </source>
</evidence>
<keyword evidence="3" id="KW-0285">Flavoprotein</keyword>
<dbReference type="Pfam" id="PF05199">
    <property type="entry name" value="GMC_oxred_C"/>
    <property type="match status" value="1"/>
</dbReference>
<feature type="domain" description="Glucose-methanol-choline oxidoreductase N-terminal" evidence="4">
    <location>
        <begin position="136"/>
        <end position="159"/>
    </location>
</feature>
<dbReference type="SUPFAM" id="SSF51905">
    <property type="entry name" value="FAD/NAD(P)-binding domain"/>
    <property type="match status" value="1"/>
</dbReference>
<proteinExistence type="inferred from homology"/>
<feature type="binding site" evidence="2">
    <location>
        <position position="138"/>
    </location>
    <ligand>
        <name>FAD</name>
        <dbReference type="ChEBI" id="CHEBI:57692"/>
    </ligand>
</feature>
<dbReference type="VEuPathDB" id="VectorBase:CSON010332"/>
<dbReference type="Gene3D" id="3.30.560.10">
    <property type="entry name" value="Glucose Oxidase, domain 3"/>
    <property type="match status" value="1"/>
</dbReference>
<dbReference type="InterPro" id="IPR007867">
    <property type="entry name" value="GMC_OxRtase_C"/>
</dbReference>
<evidence type="ECO:0000256" key="2">
    <source>
        <dbReference type="PIRSR" id="PIRSR000137-2"/>
    </source>
</evidence>
<dbReference type="EMBL" id="UFQT01000417">
    <property type="protein sequence ID" value="SSX24127.1"/>
    <property type="molecule type" value="Genomic_DNA"/>
</dbReference>